<keyword evidence="4" id="KW-1185">Reference proteome</keyword>
<accession>A0A1C7I4M8</accession>
<keyword evidence="2" id="KW-0732">Signal</keyword>
<dbReference type="EMBL" id="CP015405">
    <property type="protein sequence ID" value="ANU74566.1"/>
    <property type="molecule type" value="Genomic_DNA"/>
</dbReference>
<evidence type="ECO:0000256" key="1">
    <source>
        <dbReference type="SAM" id="MobiDB-lite"/>
    </source>
</evidence>
<dbReference type="AlphaFoldDB" id="A0A1C7I4M8"/>
<name>A0A1C7I4M8_9FIRM</name>
<gene>
    <name evidence="3" type="ORF">A4V09_01590</name>
</gene>
<dbReference type="KEGG" id="byl:A4V09_01590"/>
<dbReference type="Gene3D" id="3.40.190.10">
    <property type="entry name" value="Periplasmic binding protein-like II"/>
    <property type="match status" value="2"/>
</dbReference>
<feature type="chain" id="PRO_5008887789" evidence="2">
    <location>
        <begin position="23"/>
        <end position="432"/>
    </location>
</feature>
<organism evidence="3 4">
    <name type="scientific">Blautia pseudococcoides</name>
    <dbReference type="NCBI Taxonomy" id="1796616"/>
    <lineage>
        <taxon>Bacteria</taxon>
        <taxon>Bacillati</taxon>
        <taxon>Bacillota</taxon>
        <taxon>Clostridia</taxon>
        <taxon>Lachnospirales</taxon>
        <taxon>Lachnospiraceae</taxon>
        <taxon>Blautia</taxon>
    </lineage>
</organism>
<dbReference type="OrthoDB" id="41208at2"/>
<feature type="compositionally biased region" description="Low complexity" evidence="1">
    <location>
        <begin position="35"/>
        <end position="45"/>
    </location>
</feature>
<dbReference type="Pfam" id="PF13416">
    <property type="entry name" value="SBP_bac_8"/>
    <property type="match status" value="1"/>
</dbReference>
<evidence type="ECO:0000313" key="3">
    <source>
        <dbReference type="EMBL" id="ANU74566.1"/>
    </source>
</evidence>
<dbReference type="PANTHER" id="PTHR43649:SF14">
    <property type="entry name" value="BLR3389 PROTEIN"/>
    <property type="match status" value="1"/>
</dbReference>
<reference evidence="3" key="1">
    <citation type="submission" date="2017-04" db="EMBL/GenBank/DDBJ databases">
        <title>Complete Genome Sequences of Twelve Strains of a Stable Defined Moderately Diverse Mouse Microbiota 2 (sDMDMm2).</title>
        <authorList>
            <person name="Uchimura Y."/>
            <person name="Wyss M."/>
            <person name="Brugiroux S."/>
            <person name="Limenitakis J.P."/>
            <person name="Stecher B."/>
            <person name="McCoy K.D."/>
            <person name="Macpherson A.J."/>
        </authorList>
    </citation>
    <scope>NUCLEOTIDE SEQUENCE</scope>
    <source>
        <strain evidence="3">YL58</strain>
    </source>
</reference>
<proteinExistence type="predicted"/>
<dbReference type="InterPro" id="IPR050490">
    <property type="entry name" value="Bact_solute-bd_prot1"/>
</dbReference>
<dbReference type="Proteomes" id="UP000092574">
    <property type="component" value="Chromosome"/>
</dbReference>
<dbReference type="STRING" id="1796616.A4V09_01590"/>
<dbReference type="PANTHER" id="PTHR43649">
    <property type="entry name" value="ARABINOSE-BINDING PROTEIN-RELATED"/>
    <property type="match status" value="1"/>
</dbReference>
<dbReference type="RefSeq" id="WP_084043394.1">
    <property type="nucleotide sequence ID" value="NZ_CP015405.2"/>
</dbReference>
<evidence type="ECO:0000313" key="4">
    <source>
        <dbReference type="Proteomes" id="UP000092574"/>
    </source>
</evidence>
<feature type="signal peptide" evidence="2">
    <location>
        <begin position="1"/>
        <end position="22"/>
    </location>
</feature>
<dbReference type="SUPFAM" id="SSF53850">
    <property type="entry name" value="Periplasmic binding protein-like II"/>
    <property type="match status" value="1"/>
</dbReference>
<dbReference type="PROSITE" id="PS51257">
    <property type="entry name" value="PROKAR_LIPOPROTEIN"/>
    <property type="match status" value="1"/>
</dbReference>
<protein>
    <submittedName>
        <fullName evidence="3">ABC transporter substrate-binding protein</fullName>
    </submittedName>
</protein>
<sequence>MKIKKVMALAMASAMVMSMALSGCGSDGGSESKESSSSGGNSKSGATEVTFWTLNTRQNAVDPIVEAFNKANDDVKVTVSYYDTDGIKDACKVAASSKTLPNMWFNWGGSLGGFYAENGLTYDLTQYAEENKWSEKFTQTSMDLCTLDGKLCGYPTSYNVLGIYYRKDIFEQYGIEVPATFEDFETACATLKENGITPISTAGLNGWHTMRFVELLIEHYAGSELHDKMNTFDESYDNDAVVQALAKYQEFCDKGYFPDGFLTQDPNDTLIGMANGQCAMDIQGQWQDGKIIQEGLDMDQYGVFAFPSGETNRMSAFAEMTQFNADNTDEELEACMRFTDYYYNKENTEKYAEYYNLPLPVVGAEMPEGQPNVPVLLETSEKNGIFTITDQAFPTEVADVLFNAQDAIANGQMTPEDGAKSIQEAIEAYNNK</sequence>
<evidence type="ECO:0000256" key="2">
    <source>
        <dbReference type="SAM" id="SignalP"/>
    </source>
</evidence>
<feature type="region of interest" description="Disordered" evidence="1">
    <location>
        <begin position="26"/>
        <end position="45"/>
    </location>
</feature>
<dbReference type="InterPro" id="IPR006059">
    <property type="entry name" value="SBP"/>
</dbReference>